<dbReference type="GO" id="GO:0005840">
    <property type="term" value="C:ribosome"/>
    <property type="evidence" value="ECO:0007669"/>
    <property type="project" value="UniProtKB-KW"/>
</dbReference>
<dbReference type="InterPro" id="IPR003029">
    <property type="entry name" value="S1_domain"/>
</dbReference>
<protein>
    <submittedName>
        <fullName evidence="5">Ribosomal protein S1</fullName>
    </submittedName>
</protein>
<dbReference type="PRINTS" id="PR00681">
    <property type="entry name" value="RIBOSOMALS1"/>
</dbReference>
<keyword evidence="5" id="KW-0150">Chloroplast</keyword>
<organism evidence="5">
    <name type="scientific">Pterocladia lucida</name>
    <name type="common">Red seaweed</name>
    <name type="synonym">Fucus lucidus</name>
    <dbReference type="NCBI Taxonomy" id="31408"/>
    <lineage>
        <taxon>Eukaryota</taxon>
        <taxon>Rhodophyta</taxon>
        <taxon>Florideophyceae</taxon>
        <taxon>Rhodymeniophycidae</taxon>
        <taxon>Gelidiales</taxon>
        <taxon>Pterocladiaceae</taxon>
        <taxon>Pterocladia</taxon>
    </lineage>
</organism>
<dbReference type="SMART" id="SM00316">
    <property type="entry name" value="S1"/>
    <property type="match status" value="3"/>
</dbReference>
<dbReference type="GO" id="GO:0006412">
    <property type="term" value="P:translation"/>
    <property type="evidence" value="ECO:0007669"/>
    <property type="project" value="TreeGrafter"/>
</dbReference>
<comment type="similarity">
    <text evidence="1">Belongs to the bacterial ribosomal protein bS1 family.</text>
</comment>
<dbReference type="PROSITE" id="PS50126">
    <property type="entry name" value="S1"/>
    <property type="match status" value="3"/>
</dbReference>
<dbReference type="PANTHER" id="PTHR10724">
    <property type="entry name" value="30S RIBOSOMAL PROTEIN S1"/>
    <property type="match status" value="1"/>
</dbReference>
<dbReference type="Pfam" id="PF00575">
    <property type="entry name" value="S1"/>
    <property type="match status" value="2"/>
</dbReference>
<evidence type="ECO:0000259" key="4">
    <source>
        <dbReference type="PROSITE" id="PS50126"/>
    </source>
</evidence>
<dbReference type="InterPro" id="IPR050437">
    <property type="entry name" value="Ribos_protein_bS1-like"/>
</dbReference>
<feature type="domain" description="S1 motif" evidence="4">
    <location>
        <begin position="26"/>
        <end position="95"/>
    </location>
</feature>
<dbReference type="PANTHER" id="PTHR10724:SF7">
    <property type="entry name" value="SMALL RIBOSOMAL SUBUNIT PROTEIN BS1C"/>
    <property type="match status" value="1"/>
</dbReference>
<keyword evidence="3" id="KW-0687">Ribonucleoprotein</keyword>
<evidence type="ECO:0000313" key="5">
    <source>
        <dbReference type="EMBL" id="QJH88373.1"/>
    </source>
</evidence>
<dbReference type="AlphaFoldDB" id="A0A6M3WWL6"/>
<feature type="domain" description="S1 motif" evidence="4">
    <location>
        <begin position="113"/>
        <end position="176"/>
    </location>
</feature>
<feature type="domain" description="S1 motif" evidence="4">
    <location>
        <begin position="190"/>
        <end position="258"/>
    </location>
</feature>
<dbReference type="Gene3D" id="2.40.50.140">
    <property type="entry name" value="Nucleic acid-binding proteins"/>
    <property type="match status" value="3"/>
</dbReference>
<dbReference type="GO" id="GO:0003735">
    <property type="term" value="F:structural constituent of ribosome"/>
    <property type="evidence" value="ECO:0007669"/>
    <property type="project" value="TreeGrafter"/>
</dbReference>
<gene>
    <name evidence="5" type="primary">rps1</name>
</gene>
<sequence length="261" mass="30051">MKNKHNFTEKNFASMLLEYNYDLHLGDIIAGTVFNLEQKGYLVDIGAQIAGYLPNEETSLDNKSSTCLKSYNQITRDFFILAYKKNSQQILLSIKRLDYIRAWKRIKQIYAEDTILYSPIIRINKGGIILYIEGLQGFIPNSHLTKTPLSYTKDNTIEYQILIADEKNNRLILSNKRAVLTLAKDKLRMGIIIEGKIIAIKRYGVFIEINNIPALLHISEIGYKYIDNLNDLFTVGHYTKVKIIHIDIKQGRLSLTKKGIY</sequence>
<dbReference type="SUPFAM" id="SSF50249">
    <property type="entry name" value="Nucleic acid-binding proteins"/>
    <property type="match status" value="3"/>
</dbReference>
<evidence type="ECO:0000256" key="3">
    <source>
        <dbReference type="ARBA" id="ARBA00023274"/>
    </source>
</evidence>
<dbReference type="InterPro" id="IPR012340">
    <property type="entry name" value="NA-bd_OB-fold"/>
</dbReference>
<reference evidence="5" key="1">
    <citation type="journal article" date="2020" name="J. Phycol.">
        <title>The Organelle Genomes in the Photosynthetic Red Algal Parasite Pterocladiophila hemisphaerica (Florideophyceae, Rhodophyta) Have Elevated Substitution Rates and Extreme Gene Loss in the Plastid Genome.</title>
        <authorList>
            <person name="Preuss M."/>
            <person name="Verbruggen H."/>
            <person name="Zuccarello G.C."/>
        </authorList>
    </citation>
    <scope>NUCLEOTIDE SEQUENCE</scope>
</reference>
<geneLocation type="chloroplast" evidence="5"/>
<proteinExistence type="inferred from homology"/>
<keyword evidence="5" id="KW-0934">Plastid</keyword>
<dbReference type="GO" id="GO:0003729">
    <property type="term" value="F:mRNA binding"/>
    <property type="evidence" value="ECO:0007669"/>
    <property type="project" value="TreeGrafter"/>
</dbReference>
<dbReference type="EMBL" id="MT117916">
    <property type="protein sequence ID" value="QJH88373.1"/>
    <property type="molecule type" value="Genomic_DNA"/>
</dbReference>
<evidence type="ECO:0000256" key="1">
    <source>
        <dbReference type="ARBA" id="ARBA00006767"/>
    </source>
</evidence>
<keyword evidence="2 5" id="KW-0689">Ribosomal protein</keyword>
<dbReference type="GO" id="GO:1990904">
    <property type="term" value="C:ribonucleoprotein complex"/>
    <property type="evidence" value="ECO:0007669"/>
    <property type="project" value="UniProtKB-KW"/>
</dbReference>
<name>A0A6M3WWL6_PTELU</name>
<accession>A0A6M3WWL6</accession>
<dbReference type="InterPro" id="IPR035104">
    <property type="entry name" value="Ribosomal_protein_S1-like"/>
</dbReference>
<evidence type="ECO:0000256" key="2">
    <source>
        <dbReference type="ARBA" id="ARBA00022980"/>
    </source>
</evidence>